<name>A0A921YZS8_MANSE</name>
<accession>A0A921YZS8</accession>
<evidence type="ECO:0000313" key="1">
    <source>
        <dbReference type="EMBL" id="KAG6448891.1"/>
    </source>
</evidence>
<proteinExistence type="predicted"/>
<evidence type="ECO:0000313" key="2">
    <source>
        <dbReference type="Proteomes" id="UP000791440"/>
    </source>
</evidence>
<comment type="caution">
    <text evidence="1">The sequence shown here is derived from an EMBL/GenBank/DDBJ whole genome shotgun (WGS) entry which is preliminary data.</text>
</comment>
<dbReference type="Proteomes" id="UP000791440">
    <property type="component" value="Unassembled WGS sequence"/>
</dbReference>
<reference evidence="1" key="2">
    <citation type="submission" date="2020-12" db="EMBL/GenBank/DDBJ databases">
        <authorList>
            <person name="Kanost M."/>
        </authorList>
    </citation>
    <scope>NUCLEOTIDE SEQUENCE</scope>
</reference>
<protein>
    <submittedName>
        <fullName evidence="1">Uncharacterized protein</fullName>
    </submittedName>
</protein>
<dbReference type="AlphaFoldDB" id="A0A921YZS8"/>
<reference evidence="1" key="1">
    <citation type="journal article" date="2016" name="Insect Biochem. Mol. Biol.">
        <title>Multifaceted biological insights from a draft genome sequence of the tobacco hornworm moth, Manduca sexta.</title>
        <authorList>
            <person name="Kanost M.R."/>
            <person name="Arrese E.L."/>
            <person name="Cao X."/>
            <person name="Chen Y.R."/>
            <person name="Chellapilla S."/>
            <person name="Goldsmith M.R."/>
            <person name="Grosse-Wilde E."/>
            <person name="Heckel D.G."/>
            <person name="Herndon N."/>
            <person name="Jiang H."/>
            <person name="Papanicolaou A."/>
            <person name="Qu J."/>
            <person name="Soulages J.L."/>
            <person name="Vogel H."/>
            <person name="Walters J."/>
            <person name="Waterhouse R.M."/>
            <person name="Ahn S.J."/>
            <person name="Almeida F.C."/>
            <person name="An C."/>
            <person name="Aqrawi P."/>
            <person name="Bretschneider A."/>
            <person name="Bryant W.B."/>
            <person name="Bucks S."/>
            <person name="Chao H."/>
            <person name="Chevignon G."/>
            <person name="Christen J.M."/>
            <person name="Clarke D.F."/>
            <person name="Dittmer N.T."/>
            <person name="Ferguson L.C.F."/>
            <person name="Garavelou S."/>
            <person name="Gordon K.H.J."/>
            <person name="Gunaratna R.T."/>
            <person name="Han Y."/>
            <person name="Hauser F."/>
            <person name="He Y."/>
            <person name="Heidel-Fischer H."/>
            <person name="Hirsh A."/>
            <person name="Hu Y."/>
            <person name="Jiang H."/>
            <person name="Kalra D."/>
            <person name="Klinner C."/>
            <person name="Konig C."/>
            <person name="Kovar C."/>
            <person name="Kroll A.R."/>
            <person name="Kuwar S.S."/>
            <person name="Lee S.L."/>
            <person name="Lehman R."/>
            <person name="Li K."/>
            <person name="Li Z."/>
            <person name="Liang H."/>
            <person name="Lovelace S."/>
            <person name="Lu Z."/>
            <person name="Mansfield J.H."/>
            <person name="McCulloch K.J."/>
            <person name="Mathew T."/>
            <person name="Morton B."/>
            <person name="Muzny D.M."/>
            <person name="Neunemann D."/>
            <person name="Ongeri F."/>
            <person name="Pauchet Y."/>
            <person name="Pu L.L."/>
            <person name="Pyrousis I."/>
            <person name="Rao X.J."/>
            <person name="Redding A."/>
            <person name="Roesel C."/>
            <person name="Sanchez-Gracia A."/>
            <person name="Schaack S."/>
            <person name="Shukla A."/>
            <person name="Tetreau G."/>
            <person name="Wang Y."/>
            <person name="Xiong G.H."/>
            <person name="Traut W."/>
            <person name="Walsh T.K."/>
            <person name="Worley K.C."/>
            <person name="Wu D."/>
            <person name="Wu W."/>
            <person name="Wu Y.Q."/>
            <person name="Zhang X."/>
            <person name="Zou Z."/>
            <person name="Zucker H."/>
            <person name="Briscoe A.D."/>
            <person name="Burmester T."/>
            <person name="Clem R.J."/>
            <person name="Feyereisen R."/>
            <person name="Grimmelikhuijzen C.J.P."/>
            <person name="Hamodrakas S.J."/>
            <person name="Hansson B.S."/>
            <person name="Huguet E."/>
            <person name="Jermiin L.S."/>
            <person name="Lan Q."/>
            <person name="Lehman H.K."/>
            <person name="Lorenzen M."/>
            <person name="Merzendorfer H."/>
            <person name="Michalopoulos I."/>
            <person name="Morton D.B."/>
            <person name="Muthukrishnan S."/>
            <person name="Oakeshott J.G."/>
            <person name="Palmer W."/>
            <person name="Park Y."/>
            <person name="Passarelli A.L."/>
            <person name="Rozas J."/>
            <person name="Schwartz L.M."/>
            <person name="Smith W."/>
            <person name="Southgate A."/>
            <person name="Vilcinskas A."/>
            <person name="Vogt R."/>
            <person name="Wang P."/>
            <person name="Werren J."/>
            <person name="Yu X.Q."/>
            <person name="Zhou J.J."/>
            <person name="Brown S.J."/>
            <person name="Scherer S.E."/>
            <person name="Richards S."/>
            <person name="Blissard G.W."/>
        </authorList>
    </citation>
    <scope>NUCLEOTIDE SEQUENCE</scope>
</reference>
<sequence length="103" mass="12298">MNASSKRNIKSASHSSEYNMSLTKTKTLMNIQKNITQTSPIFKEKFKIPTHVQYSYELYIDITHSYDQNIRSEHRMASAAEYQILCNSRCWMVFLLFMRRRKH</sequence>
<organism evidence="1 2">
    <name type="scientific">Manduca sexta</name>
    <name type="common">Tobacco hawkmoth</name>
    <name type="synonym">Tobacco hornworm</name>
    <dbReference type="NCBI Taxonomy" id="7130"/>
    <lineage>
        <taxon>Eukaryota</taxon>
        <taxon>Metazoa</taxon>
        <taxon>Ecdysozoa</taxon>
        <taxon>Arthropoda</taxon>
        <taxon>Hexapoda</taxon>
        <taxon>Insecta</taxon>
        <taxon>Pterygota</taxon>
        <taxon>Neoptera</taxon>
        <taxon>Endopterygota</taxon>
        <taxon>Lepidoptera</taxon>
        <taxon>Glossata</taxon>
        <taxon>Ditrysia</taxon>
        <taxon>Bombycoidea</taxon>
        <taxon>Sphingidae</taxon>
        <taxon>Sphinginae</taxon>
        <taxon>Sphingini</taxon>
        <taxon>Manduca</taxon>
    </lineage>
</organism>
<keyword evidence="2" id="KW-1185">Reference proteome</keyword>
<gene>
    <name evidence="1" type="ORF">O3G_MSEX005747</name>
</gene>
<dbReference type="EMBL" id="JH668363">
    <property type="protein sequence ID" value="KAG6448891.1"/>
    <property type="molecule type" value="Genomic_DNA"/>
</dbReference>